<evidence type="ECO:0000256" key="4">
    <source>
        <dbReference type="ARBA" id="ARBA00023125"/>
    </source>
</evidence>
<reference evidence="7 8" key="1">
    <citation type="submission" date="2015-01" db="EMBL/GenBank/DDBJ databases">
        <title>The Genome Sequence of Exophiala oligosperma CBS72588.</title>
        <authorList>
            <consortium name="The Broad Institute Genomics Platform"/>
            <person name="Cuomo C."/>
            <person name="de Hoog S."/>
            <person name="Gorbushina A."/>
            <person name="Stielow B."/>
            <person name="Teixiera M."/>
            <person name="Abouelleil A."/>
            <person name="Chapman S.B."/>
            <person name="Priest M."/>
            <person name="Young S.K."/>
            <person name="Wortman J."/>
            <person name="Nusbaum C."/>
            <person name="Birren B."/>
        </authorList>
    </citation>
    <scope>NUCLEOTIDE SEQUENCE [LARGE SCALE GENOMIC DNA]</scope>
    <source>
        <strain evidence="7 8">CBS 72588</strain>
    </source>
</reference>
<keyword evidence="6" id="KW-0539">Nucleus</keyword>
<dbReference type="RefSeq" id="XP_016268082.1">
    <property type="nucleotide sequence ID" value="XM_016401029.1"/>
</dbReference>
<keyword evidence="2" id="KW-0862">Zinc</keyword>
<dbReference type="EMBL" id="KN847332">
    <property type="protein sequence ID" value="KIW47866.1"/>
    <property type="molecule type" value="Genomic_DNA"/>
</dbReference>
<evidence type="ECO:0000256" key="3">
    <source>
        <dbReference type="ARBA" id="ARBA00023015"/>
    </source>
</evidence>
<evidence type="ECO:0000313" key="8">
    <source>
        <dbReference type="Proteomes" id="UP000053342"/>
    </source>
</evidence>
<accession>A0A0D2B6I6</accession>
<dbReference type="AlphaFoldDB" id="A0A0D2B6I6"/>
<sequence>MCNRCITADRDCLYKSPRPWIFEGSVSKVVAVAIDRAGGSLLAPKTIPLQEQHGFRPNQYNPRILARPQIARQIIHALGDTPEERRSIRFWLSETAPNLTKSWLNHEVWAVVVPLWATVCPACRHLLVAAALADEQLRINKGAGAGVGSPSTNLTRSTFCHYQWALRRISSIEIPDPLQIVGFIVASLISWVFEAAQGNALAANVHIKAASRILRELEVSTTLSSLELDQLAELKPVVYLLQTNILGLVG</sequence>
<name>A0A0D2B6I6_9EURO</name>
<keyword evidence="3" id="KW-0805">Transcription regulation</keyword>
<dbReference type="InterPro" id="IPR052360">
    <property type="entry name" value="Transcr_Regulatory_Proteins"/>
</dbReference>
<keyword evidence="8" id="KW-1185">Reference proteome</keyword>
<evidence type="ECO:0000256" key="2">
    <source>
        <dbReference type="ARBA" id="ARBA00022833"/>
    </source>
</evidence>
<protein>
    <submittedName>
        <fullName evidence="7">Uncharacterized protein</fullName>
    </submittedName>
</protein>
<dbReference type="Proteomes" id="UP000053342">
    <property type="component" value="Unassembled WGS sequence"/>
</dbReference>
<keyword evidence="1" id="KW-0479">Metal-binding</keyword>
<keyword evidence="5" id="KW-0804">Transcription</keyword>
<evidence type="ECO:0000256" key="1">
    <source>
        <dbReference type="ARBA" id="ARBA00022723"/>
    </source>
</evidence>
<dbReference type="GO" id="GO:0003677">
    <property type="term" value="F:DNA binding"/>
    <property type="evidence" value="ECO:0007669"/>
    <property type="project" value="UniProtKB-KW"/>
</dbReference>
<gene>
    <name evidence="7" type="ORF">PV06_00522</name>
</gene>
<dbReference type="GeneID" id="27352596"/>
<dbReference type="PANTHER" id="PTHR36206">
    <property type="entry name" value="ASPERCRYPTIN BIOSYNTHESIS CLUSTER-SPECIFIC TRANSCRIPTION REGULATOR ATNN-RELATED"/>
    <property type="match status" value="1"/>
</dbReference>
<evidence type="ECO:0000313" key="7">
    <source>
        <dbReference type="EMBL" id="KIW47866.1"/>
    </source>
</evidence>
<dbReference type="STRING" id="215243.A0A0D2B6I6"/>
<dbReference type="PANTHER" id="PTHR36206:SF13">
    <property type="entry name" value="TRANSCRIPTIONAL REGULATORY PROTEIN MOC3"/>
    <property type="match status" value="1"/>
</dbReference>
<dbReference type="GO" id="GO:0046872">
    <property type="term" value="F:metal ion binding"/>
    <property type="evidence" value="ECO:0007669"/>
    <property type="project" value="UniProtKB-KW"/>
</dbReference>
<keyword evidence="4" id="KW-0238">DNA-binding</keyword>
<evidence type="ECO:0000256" key="6">
    <source>
        <dbReference type="ARBA" id="ARBA00023242"/>
    </source>
</evidence>
<proteinExistence type="predicted"/>
<dbReference type="HOGENOM" id="CLU_1111415_0_0_1"/>
<evidence type="ECO:0000256" key="5">
    <source>
        <dbReference type="ARBA" id="ARBA00023163"/>
    </source>
</evidence>
<organism evidence="7 8">
    <name type="scientific">Exophiala oligosperma</name>
    <dbReference type="NCBI Taxonomy" id="215243"/>
    <lineage>
        <taxon>Eukaryota</taxon>
        <taxon>Fungi</taxon>
        <taxon>Dikarya</taxon>
        <taxon>Ascomycota</taxon>
        <taxon>Pezizomycotina</taxon>
        <taxon>Eurotiomycetes</taxon>
        <taxon>Chaetothyriomycetidae</taxon>
        <taxon>Chaetothyriales</taxon>
        <taxon>Herpotrichiellaceae</taxon>
        <taxon>Exophiala</taxon>
    </lineage>
</organism>
<dbReference type="VEuPathDB" id="FungiDB:PV06_00522"/>